<dbReference type="InterPro" id="IPR000232">
    <property type="entry name" value="HSF_DNA-bd"/>
</dbReference>
<dbReference type="GO" id="GO:0034605">
    <property type="term" value="P:cellular response to heat"/>
    <property type="evidence" value="ECO:0007669"/>
    <property type="project" value="TreeGrafter"/>
</dbReference>
<evidence type="ECO:0000256" key="5">
    <source>
        <dbReference type="RuleBase" id="RU004020"/>
    </source>
</evidence>
<keyword evidence="4" id="KW-0539">Nucleus</keyword>
<dbReference type="InterPro" id="IPR036390">
    <property type="entry name" value="WH_DNA-bd_sf"/>
</dbReference>
<dbReference type="InterPro" id="IPR036388">
    <property type="entry name" value="WH-like_DNA-bd_sf"/>
</dbReference>
<evidence type="ECO:0000256" key="3">
    <source>
        <dbReference type="ARBA" id="ARBA00023125"/>
    </source>
</evidence>
<dbReference type="SUPFAM" id="SSF46785">
    <property type="entry name" value="Winged helix' DNA-binding domain"/>
    <property type="match status" value="1"/>
</dbReference>
<dbReference type="GO" id="GO:0000978">
    <property type="term" value="F:RNA polymerase II cis-regulatory region sequence-specific DNA binding"/>
    <property type="evidence" value="ECO:0007669"/>
    <property type="project" value="TreeGrafter"/>
</dbReference>
<dbReference type="Pfam" id="PF00447">
    <property type="entry name" value="HSF_DNA-bind"/>
    <property type="match status" value="1"/>
</dbReference>
<comment type="subcellular location">
    <subcellularLocation>
        <location evidence="1">Nucleus</location>
    </subcellularLocation>
</comment>
<dbReference type="GO" id="GO:0003700">
    <property type="term" value="F:DNA-binding transcription factor activity"/>
    <property type="evidence" value="ECO:0007669"/>
    <property type="project" value="InterPro"/>
</dbReference>
<organism evidence="7 8">
    <name type="scientific">Arabidopsis arenosa</name>
    <name type="common">Sand rock-cress</name>
    <name type="synonym">Cardaminopsis arenosa</name>
    <dbReference type="NCBI Taxonomy" id="38785"/>
    <lineage>
        <taxon>Eukaryota</taxon>
        <taxon>Viridiplantae</taxon>
        <taxon>Streptophyta</taxon>
        <taxon>Embryophyta</taxon>
        <taxon>Tracheophyta</taxon>
        <taxon>Spermatophyta</taxon>
        <taxon>Magnoliopsida</taxon>
        <taxon>eudicotyledons</taxon>
        <taxon>Gunneridae</taxon>
        <taxon>Pentapetalae</taxon>
        <taxon>rosids</taxon>
        <taxon>malvids</taxon>
        <taxon>Brassicales</taxon>
        <taxon>Brassicaceae</taxon>
        <taxon>Camelineae</taxon>
        <taxon>Arabidopsis</taxon>
    </lineage>
</organism>
<dbReference type="SMART" id="SM00415">
    <property type="entry name" value="HSF"/>
    <property type="match status" value="1"/>
</dbReference>
<comment type="similarity">
    <text evidence="5">Belongs to the HSF family.</text>
</comment>
<dbReference type="Proteomes" id="UP000682877">
    <property type="component" value="Chromosome 2"/>
</dbReference>
<protein>
    <recommendedName>
        <fullName evidence="6">HSF-type DNA-binding domain-containing protein</fullName>
    </recommendedName>
</protein>
<dbReference type="EMBL" id="LR999452">
    <property type="protein sequence ID" value="CAE5962995.1"/>
    <property type="molecule type" value="Genomic_DNA"/>
</dbReference>
<gene>
    <name evidence="7" type="ORF">AARE701A_LOCUS4600</name>
</gene>
<dbReference type="AlphaFoldDB" id="A0A8S1ZMM9"/>
<sequence length="199" mass="23398">MERERQEFHRLDDEKFCSAVLLRDDFKRLGFRKVEKSEKLEYACDYFVRPQRELKPPPPICGLSPGTLRQHEICKGLVETDSVLLSSLSCYREKAAIVNQRRNVVYKAMPRRRSCLVIPQLYEMVDDPSTDSIISWSGSGESFIVRNEPEFLRDVLPTHLGLRYKEMMTSFTRWLDVLGYRKVEESDEQWEYAGDCFVK</sequence>
<dbReference type="GO" id="GO:0005634">
    <property type="term" value="C:nucleus"/>
    <property type="evidence" value="ECO:0007669"/>
    <property type="project" value="UniProtKB-SubCell"/>
</dbReference>
<name>A0A8S1ZMM9_ARAAE</name>
<evidence type="ECO:0000256" key="2">
    <source>
        <dbReference type="ARBA" id="ARBA00023016"/>
    </source>
</evidence>
<evidence type="ECO:0000256" key="1">
    <source>
        <dbReference type="ARBA" id="ARBA00004123"/>
    </source>
</evidence>
<dbReference type="PRINTS" id="PR00056">
    <property type="entry name" value="HSFDOMAIN"/>
</dbReference>
<evidence type="ECO:0000256" key="4">
    <source>
        <dbReference type="ARBA" id="ARBA00023242"/>
    </source>
</evidence>
<dbReference type="PANTHER" id="PTHR10015">
    <property type="entry name" value="HEAT SHOCK TRANSCRIPTION FACTOR"/>
    <property type="match status" value="1"/>
</dbReference>
<dbReference type="Gene3D" id="1.10.10.10">
    <property type="entry name" value="Winged helix-like DNA-binding domain superfamily/Winged helix DNA-binding domain"/>
    <property type="match status" value="1"/>
</dbReference>
<proteinExistence type="inferred from homology"/>
<keyword evidence="2" id="KW-0346">Stress response</keyword>
<evidence type="ECO:0000259" key="6">
    <source>
        <dbReference type="SMART" id="SM00415"/>
    </source>
</evidence>
<keyword evidence="3" id="KW-0238">DNA-binding</keyword>
<dbReference type="GO" id="GO:0006357">
    <property type="term" value="P:regulation of transcription by RNA polymerase II"/>
    <property type="evidence" value="ECO:0007669"/>
    <property type="project" value="TreeGrafter"/>
</dbReference>
<dbReference type="PANTHER" id="PTHR10015:SF427">
    <property type="entry name" value="HEAT SHOCK FACTOR PROTEIN"/>
    <property type="match status" value="1"/>
</dbReference>
<reference evidence="7" key="1">
    <citation type="submission" date="2021-01" db="EMBL/GenBank/DDBJ databases">
        <authorList>
            <person name="Bezrukov I."/>
        </authorList>
    </citation>
    <scope>NUCLEOTIDE SEQUENCE</scope>
</reference>
<accession>A0A8S1ZMM9</accession>
<evidence type="ECO:0000313" key="7">
    <source>
        <dbReference type="EMBL" id="CAE5962995.1"/>
    </source>
</evidence>
<feature type="domain" description="HSF-type DNA-binding" evidence="6">
    <location>
        <begin position="117"/>
        <end position="199"/>
    </location>
</feature>
<evidence type="ECO:0000313" key="8">
    <source>
        <dbReference type="Proteomes" id="UP000682877"/>
    </source>
</evidence>
<keyword evidence="8" id="KW-1185">Reference proteome</keyword>